<dbReference type="OrthoDB" id="5963445at2759"/>
<dbReference type="GO" id="GO:0000978">
    <property type="term" value="F:RNA polymerase II cis-regulatory region sequence-specific DNA binding"/>
    <property type="evidence" value="ECO:0007669"/>
    <property type="project" value="TreeGrafter"/>
</dbReference>
<feature type="region of interest" description="Disordered" evidence="8">
    <location>
        <begin position="572"/>
        <end position="660"/>
    </location>
</feature>
<evidence type="ECO:0000259" key="10">
    <source>
        <dbReference type="PROSITE" id="PS51936"/>
    </source>
</evidence>
<comment type="caution">
    <text evidence="12">The sequence shown here is derived from an EMBL/GenBank/DDBJ whole genome shotgun (WGS) entry which is preliminary data.</text>
</comment>
<dbReference type="PROSITE" id="PS51937">
    <property type="entry name" value="HNF_P1"/>
    <property type="match status" value="1"/>
</dbReference>
<evidence type="ECO:0000256" key="4">
    <source>
        <dbReference type="ARBA" id="ARBA00023155"/>
    </source>
</evidence>
<feature type="domain" description="Homeobox" evidence="9">
    <location>
        <begin position="204"/>
        <end position="285"/>
    </location>
</feature>
<dbReference type="Gene3D" id="1.10.10.60">
    <property type="entry name" value="Homeodomain-like"/>
    <property type="match status" value="1"/>
</dbReference>
<dbReference type="PANTHER" id="PTHR11568">
    <property type="entry name" value="HEPATOCYTE NUCLEAR FACTOR 1"/>
    <property type="match status" value="1"/>
</dbReference>
<dbReference type="PROSITE" id="PS50071">
    <property type="entry name" value="HOMEOBOX_2"/>
    <property type="match status" value="1"/>
</dbReference>
<dbReference type="PANTHER" id="PTHR11568:SF1">
    <property type="entry name" value="HEPATOCYTE NUCLEAR FACTOR 1-BETA-LIKE ISOFORM X1"/>
    <property type="match status" value="1"/>
</dbReference>
<dbReference type="Pfam" id="PF04814">
    <property type="entry name" value="HNF-1_N"/>
    <property type="match status" value="1"/>
</dbReference>
<evidence type="ECO:0000256" key="7">
    <source>
        <dbReference type="PROSITE-ProRule" id="PRU00108"/>
    </source>
</evidence>
<feature type="domain" description="HNF-p1" evidence="11">
    <location>
        <begin position="10"/>
        <end position="41"/>
    </location>
</feature>
<evidence type="ECO:0000313" key="12">
    <source>
        <dbReference type="EMBL" id="KAJ7378720.1"/>
    </source>
</evidence>
<reference evidence="12" key="1">
    <citation type="submission" date="2023-01" db="EMBL/GenBank/DDBJ databases">
        <title>Genome assembly of the deep-sea coral Lophelia pertusa.</title>
        <authorList>
            <person name="Herrera S."/>
            <person name="Cordes E."/>
        </authorList>
    </citation>
    <scope>NUCLEOTIDE SEQUENCE</scope>
    <source>
        <strain evidence="12">USNM1676648</strain>
        <tissue evidence="12">Polyp</tissue>
    </source>
</reference>
<dbReference type="InterPro" id="IPR039066">
    <property type="entry name" value="HNF-1"/>
</dbReference>
<evidence type="ECO:0000256" key="6">
    <source>
        <dbReference type="ARBA" id="ARBA00023242"/>
    </source>
</evidence>
<dbReference type="InterPro" id="IPR044866">
    <property type="entry name" value="HNF_P1"/>
</dbReference>
<keyword evidence="4 7" id="KW-0371">Homeobox</keyword>
<organism evidence="12 13">
    <name type="scientific">Desmophyllum pertusum</name>
    <dbReference type="NCBI Taxonomy" id="174260"/>
    <lineage>
        <taxon>Eukaryota</taxon>
        <taxon>Metazoa</taxon>
        <taxon>Cnidaria</taxon>
        <taxon>Anthozoa</taxon>
        <taxon>Hexacorallia</taxon>
        <taxon>Scleractinia</taxon>
        <taxon>Caryophylliina</taxon>
        <taxon>Caryophylliidae</taxon>
        <taxon>Desmophyllum</taxon>
    </lineage>
</organism>
<comment type="subcellular location">
    <subcellularLocation>
        <location evidence="1 7">Nucleus</location>
    </subcellularLocation>
</comment>
<name>A0A9X0CX34_9CNID</name>
<evidence type="ECO:0000259" key="11">
    <source>
        <dbReference type="PROSITE" id="PS51937"/>
    </source>
</evidence>
<sequence>MHNIMAKNITSGGLTQLQAELLRALVESGISKNALLGACDELYAKQAESLESADVASETEILQQGDKPKQDSSNPLLQGTPVKGEAFKLEESSRRMMTQDARLEVQQINFLDHMLRMDPWQAAKLIKMYMQQHNIPQREVVECTGLNQSHLSQHLNKGTPMKTNKRAALYTWFENKRKEVIEQYNTPGKRRVTEIEGLEDSPAKKPRRNRFKWGPASTNILYQSYEDQKNPSKEEREALVEACNRAECSQRGVPYDNVEGLGPNLVTESRVYNWFANRRKEETFRLKLAIDAANYPETPVTAQGQMAVSQPLVSPTANTVMSPTPNTVVSSVNPRPTPTISVPAISKNMFSKLPLASSHISYAQQMVPGQHVGIHMSQHHQGLPLMGNFVPGVPQQMPMNLAMMQPPPGAQVPTCQVAVQPQMMPVSSMAHHQHPMVSGIGQMPVIVSVQPGIDGFHHGMPHFPEHLSQMAGGASLVQMHPIPMTTLPMPPPLQPITCSDLSLPPPLQPLSVMSPMVQMPAHVPVPVRIPPLNSGSLSSHNKQMTPQTQPQSPIYEVKLDTTTVKDVIIEKADPGTTTASPDKSKAESKCDGVKVENGDDDTIIAENVTVMTETEDQNSESSKPPVSDTEKDSKCSSAGGMIEPVQPNNTSLQSQSNGEC</sequence>
<feature type="compositionally biased region" description="Polar residues" evidence="8">
    <location>
        <begin position="646"/>
        <end position="660"/>
    </location>
</feature>
<dbReference type="InterPro" id="IPR010982">
    <property type="entry name" value="Lambda_DNA-bd_dom_sf"/>
</dbReference>
<evidence type="ECO:0000256" key="5">
    <source>
        <dbReference type="ARBA" id="ARBA00023163"/>
    </source>
</evidence>
<feature type="DNA-binding region" description="Homeobox" evidence="7">
    <location>
        <begin position="206"/>
        <end position="286"/>
    </location>
</feature>
<dbReference type="InterPro" id="IPR006899">
    <property type="entry name" value="HNF-1_N"/>
</dbReference>
<evidence type="ECO:0000259" key="9">
    <source>
        <dbReference type="PROSITE" id="PS50071"/>
    </source>
</evidence>
<dbReference type="PROSITE" id="PS51936">
    <property type="entry name" value="POU_4"/>
    <property type="match status" value="1"/>
</dbReference>
<dbReference type="GO" id="GO:0000981">
    <property type="term" value="F:DNA-binding transcription factor activity, RNA polymerase II-specific"/>
    <property type="evidence" value="ECO:0007669"/>
    <property type="project" value="TreeGrafter"/>
</dbReference>
<gene>
    <name evidence="12" type="primary">HNF1A</name>
    <name evidence="12" type="ORF">OS493_021302</name>
</gene>
<keyword evidence="3 7" id="KW-0238">DNA-binding</keyword>
<evidence type="ECO:0000256" key="8">
    <source>
        <dbReference type="SAM" id="MobiDB-lite"/>
    </source>
</evidence>
<dbReference type="InterPro" id="IPR009057">
    <property type="entry name" value="Homeodomain-like_sf"/>
</dbReference>
<dbReference type="GO" id="GO:0030073">
    <property type="term" value="P:insulin secretion"/>
    <property type="evidence" value="ECO:0007669"/>
    <property type="project" value="InterPro"/>
</dbReference>
<dbReference type="EMBL" id="MU826363">
    <property type="protein sequence ID" value="KAJ7378720.1"/>
    <property type="molecule type" value="Genomic_DNA"/>
</dbReference>
<dbReference type="InterPro" id="IPR001356">
    <property type="entry name" value="HD"/>
</dbReference>
<evidence type="ECO:0000256" key="1">
    <source>
        <dbReference type="ARBA" id="ARBA00004123"/>
    </source>
</evidence>
<dbReference type="Proteomes" id="UP001163046">
    <property type="component" value="Unassembled WGS sequence"/>
</dbReference>
<dbReference type="SUPFAM" id="SSF46689">
    <property type="entry name" value="Homeodomain-like"/>
    <property type="match status" value="1"/>
</dbReference>
<feature type="domain" description="POU-specific atypical" evidence="10">
    <location>
        <begin position="94"/>
        <end position="189"/>
    </location>
</feature>
<feature type="region of interest" description="Disordered" evidence="8">
    <location>
        <begin position="533"/>
        <end position="552"/>
    </location>
</feature>
<accession>A0A9X0CX34</accession>
<dbReference type="Gene3D" id="1.10.260.40">
    <property type="entry name" value="lambda repressor-like DNA-binding domains"/>
    <property type="match status" value="1"/>
</dbReference>
<dbReference type="AlphaFoldDB" id="A0A9X0CX34"/>
<feature type="region of interest" description="Disordered" evidence="8">
    <location>
        <begin position="55"/>
        <end position="80"/>
    </location>
</feature>
<feature type="compositionally biased region" description="Basic and acidic residues" evidence="8">
    <location>
        <begin position="582"/>
        <end position="597"/>
    </location>
</feature>
<dbReference type="GO" id="GO:0045893">
    <property type="term" value="P:positive regulation of DNA-templated transcription"/>
    <property type="evidence" value="ECO:0007669"/>
    <property type="project" value="InterPro"/>
</dbReference>
<evidence type="ECO:0000256" key="2">
    <source>
        <dbReference type="ARBA" id="ARBA00023015"/>
    </source>
</evidence>
<evidence type="ECO:0000313" key="13">
    <source>
        <dbReference type="Proteomes" id="UP001163046"/>
    </source>
</evidence>
<dbReference type="SMART" id="SM00389">
    <property type="entry name" value="HOX"/>
    <property type="match status" value="1"/>
</dbReference>
<keyword evidence="2" id="KW-0805">Transcription regulation</keyword>
<dbReference type="GO" id="GO:0005634">
    <property type="term" value="C:nucleus"/>
    <property type="evidence" value="ECO:0007669"/>
    <property type="project" value="UniProtKB-SubCell"/>
</dbReference>
<dbReference type="InterPro" id="IPR044869">
    <property type="entry name" value="HNF-1_POU"/>
</dbReference>
<dbReference type="SUPFAM" id="SSF47413">
    <property type="entry name" value="lambda repressor-like DNA-binding domains"/>
    <property type="match status" value="1"/>
</dbReference>
<protein>
    <submittedName>
        <fullName evidence="12">Hepatocyte nuclear factor 1-alpha</fullName>
    </submittedName>
</protein>
<evidence type="ECO:0000256" key="3">
    <source>
        <dbReference type="ARBA" id="ARBA00023125"/>
    </source>
</evidence>
<keyword evidence="5" id="KW-0804">Transcription</keyword>
<proteinExistence type="predicted"/>
<dbReference type="CDD" id="cd00086">
    <property type="entry name" value="homeodomain"/>
    <property type="match status" value="1"/>
</dbReference>
<keyword evidence="13" id="KW-1185">Reference proteome</keyword>
<keyword evidence="6 7" id="KW-0539">Nucleus</keyword>